<dbReference type="InterPro" id="IPR000086">
    <property type="entry name" value="NUDIX_hydrolase_dom"/>
</dbReference>
<dbReference type="EMBL" id="SLWM01000003">
    <property type="protein sequence ID" value="TCO27750.1"/>
    <property type="molecule type" value="Genomic_DNA"/>
</dbReference>
<reference evidence="3 4" key="1">
    <citation type="journal article" date="2015" name="Stand. Genomic Sci.">
        <title>Genomic Encyclopedia of Bacterial and Archaeal Type Strains, Phase III: the genomes of soil and plant-associated and newly described type strains.</title>
        <authorList>
            <person name="Whitman W.B."/>
            <person name="Woyke T."/>
            <person name="Klenk H.P."/>
            <person name="Zhou Y."/>
            <person name="Lilburn T.G."/>
            <person name="Beck B.J."/>
            <person name="De Vos P."/>
            <person name="Vandamme P."/>
            <person name="Eisen J.A."/>
            <person name="Garrity G."/>
            <person name="Hugenholtz P."/>
            <person name="Kyrpides N.C."/>
        </authorList>
    </citation>
    <scope>NUCLEOTIDE SEQUENCE [LARGE SCALE GENOMIC DNA]</scope>
    <source>
        <strain evidence="3 4">VKM Ac-2538</strain>
    </source>
</reference>
<protein>
    <submittedName>
        <fullName evidence="3">8-oxo-dGTP diphosphatase</fullName>
    </submittedName>
</protein>
<evidence type="ECO:0000256" key="1">
    <source>
        <dbReference type="ARBA" id="ARBA00022801"/>
    </source>
</evidence>
<comment type="caution">
    <text evidence="3">The sequence shown here is derived from an EMBL/GenBank/DDBJ whole genome shotgun (WGS) entry which is preliminary data.</text>
</comment>
<gene>
    <name evidence="3" type="ORF">EV644_103453</name>
</gene>
<dbReference type="SUPFAM" id="SSF55811">
    <property type="entry name" value="Nudix"/>
    <property type="match status" value="1"/>
</dbReference>
<dbReference type="PROSITE" id="PS51462">
    <property type="entry name" value="NUDIX"/>
    <property type="match status" value="1"/>
</dbReference>
<evidence type="ECO:0000259" key="2">
    <source>
        <dbReference type="PROSITE" id="PS51462"/>
    </source>
</evidence>
<dbReference type="RefSeq" id="WP_132191778.1">
    <property type="nucleotide sequence ID" value="NZ_SLWM01000003.1"/>
</dbReference>
<dbReference type="PROSITE" id="PS00893">
    <property type="entry name" value="NUDIX_BOX"/>
    <property type="match status" value="1"/>
</dbReference>
<evidence type="ECO:0000313" key="3">
    <source>
        <dbReference type="EMBL" id="TCO27750.1"/>
    </source>
</evidence>
<dbReference type="Pfam" id="PF00293">
    <property type="entry name" value="NUDIX"/>
    <property type="match status" value="1"/>
</dbReference>
<sequence length="177" mass="19619">MQTWVERFPELFAPAFWAWGELDVRFTTEQPADELVSNVHVVGRTEGGVVVCANDLGWRFLPGGTREPDEPIHETARRELLEEAGARITGPLTWIGAHRADHRRPGPYRPHLPHPVSYWINVVADVVIEAAPTNPPDGEQVTEVLVLPPDEAIAYLDEHPDGVMGNVVRLAQAMGLV</sequence>
<keyword evidence="4" id="KW-1185">Reference proteome</keyword>
<dbReference type="InterPro" id="IPR020084">
    <property type="entry name" value="NUDIX_hydrolase_CS"/>
</dbReference>
<dbReference type="InterPro" id="IPR015797">
    <property type="entry name" value="NUDIX_hydrolase-like_dom_sf"/>
</dbReference>
<organism evidence="3 4">
    <name type="scientific">Kribbella orskensis</name>
    <dbReference type="NCBI Taxonomy" id="2512216"/>
    <lineage>
        <taxon>Bacteria</taxon>
        <taxon>Bacillati</taxon>
        <taxon>Actinomycetota</taxon>
        <taxon>Actinomycetes</taxon>
        <taxon>Propionibacteriales</taxon>
        <taxon>Kribbellaceae</taxon>
        <taxon>Kribbella</taxon>
    </lineage>
</organism>
<proteinExistence type="predicted"/>
<keyword evidence="1" id="KW-0378">Hydrolase</keyword>
<evidence type="ECO:0000313" key="4">
    <source>
        <dbReference type="Proteomes" id="UP000295818"/>
    </source>
</evidence>
<feature type="domain" description="Nudix hydrolase" evidence="2">
    <location>
        <begin position="34"/>
        <end position="169"/>
    </location>
</feature>
<dbReference type="Gene3D" id="3.90.79.10">
    <property type="entry name" value="Nucleoside Triphosphate Pyrophosphohydrolase"/>
    <property type="match status" value="1"/>
</dbReference>
<dbReference type="Proteomes" id="UP000295818">
    <property type="component" value="Unassembled WGS sequence"/>
</dbReference>
<accession>A0ABY2BQJ1</accession>
<name>A0ABY2BQJ1_9ACTN</name>